<dbReference type="Proteomes" id="UP000664073">
    <property type="component" value="Unassembled WGS sequence"/>
</dbReference>
<gene>
    <name evidence="1" type="ORF">J2D77_04405</name>
</gene>
<evidence type="ECO:0000313" key="2">
    <source>
        <dbReference type="Proteomes" id="UP000664073"/>
    </source>
</evidence>
<dbReference type="Pfam" id="PF05045">
    <property type="entry name" value="RgpF"/>
    <property type="match status" value="1"/>
</dbReference>
<protein>
    <submittedName>
        <fullName evidence="1">Glycosyl transferase</fullName>
    </submittedName>
</protein>
<organism evidence="1 2">
    <name type="scientific">Acetobacter garciniae</name>
    <dbReference type="NCBI Taxonomy" id="2817435"/>
    <lineage>
        <taxon>Bacteria</taxon>
        <taxon>Pseudomonadati</taxon>
        <taxon>Pseudomonadota</taxon>
        <taxon>Alphaproteobacteria</taxon>
        <taxon>Acetobacterales</taxon>
        <taxon>Acetobacteraceae</taxon>
        <taxon>Acetobacter</taxon>
    </lineage>
</organism>
<keyword evidence="2" id="KW-1185">Reference proteome</keyword>
<proteinExistence type="predicted"/>
<dbReference type="AlphaFoldDB" id="A0A939KR04"/>
<dbReference type="EMBL" id="JAFVMH010000002">
    <property type="protein sequence ID" value="MBO1324401.1"/>
    <property type="molecule type" value="Genomic_DNA"/>
</dbReference>
<dbReference type="GO" id="GO:0016740">
    <property type="term" value="F:transferase activity"/>
    <property type="evidence" value="ECO:0007669"/>
    <property type="project" value="UniProtKB-KW"/>
</dbReference>
<dbReference type="InterPro" id="IPR007739">
    <property type="entry name" value="RgpF"/>
</dbReference>
<name>A0A939KR04_9PROT</name>
<keyword evidence="1" id="KW-0808">Transferase</keyword>
<accession>A0A939KR04</accession>
<sequence length="309" mass="34046">MCSMIDTVVPPSATCLFAAHAPQGNLPPATRFYLENIVRCGFVTHVILSGANNIEEDTVLFLDRNKITAWIRPNGGLDFGAWQFLLHRGVIAHAPYVLLANDSVYGPFHPLDRFMHRAAALRYPAWGMVASRAGGPHLQSWFVGLSRAVMQSAPVQRVFSHPFADMTREEIIRHGELGLSAAIREAGFPLHAAWSDLDTPRPLVPPTNPMHARWRSLMASGQVPFIKRELLNHNPFALPGVRDWAASLPPGAIFDPRWVMAQPRATRPCAMRDNSANRPQPNATARTLYRLVNAADTLAHKLRGAGPAA</sequence>
<reference evidence="1" key="1">
    <citation type="submission" date="2021-03" db="EMBL/GenBank/DDBJ databases">
        <title>The complete genome sequence of Acetobacter sp. TBRC 12339.</title>
        <authorList>
            <person name="Charoenyingcharoen P."/>
            <person name="Yukphan P."/>
        </authorList>
    </citation>
    <scope>NUCLEOTIDE SEQUENCE</scope>
    <source>
        <strain evidence="1">TBRC 12339</strain>
    </source>
</reference>
<evidence type="ECO:0000313" key="1">
    <source>
        <dbReference type="EMBL" id="MBO1324401.1"/>
    </source>
</evidence>
<comment type="caution">
    <text evidence="1">The sequence shown here is derived from an EMBL/GenBank/DDBJ whole genome shotgun (WGS) entry which is preliminary data.</text>
</comment>